<dbReference type="Proteomes" id="UP001550739">
    <property type="component" value="Unassembled WGS sequence"/>
</dbReference>
<keyword evidence="2" id="KW-0804">Transcription</keyword>
<dbReference type="InterPro" id="IPR005561">
    <property type="entry name" value="ANTAR"/>
</dbReference>
<gene>
    <name evidence="6" type="ORF">AB0E89_29935</name>
</gene>
<dbReference type="InterPro" id="IPR029016">
    <property type="entry name" value="GAF-like_dom_sf"/>
</dbReference>
<feature type="region of interest" description="Disordered" evidence="3">
    <location>
        <begin position="169"/>
        <end position="191"/>
    </location>
</feature>
<organism evidence="6 7">
    <name type="scientific">Streptomyces sp. 900129855</name>
    <dbReference type="NCBI Taxonomy" id="3155129"/>
    <lineage>
        <taxon>Bacteria</taxon>
        <taxon>Bacillati</taxon>
        <taxon>Actinomycetota</taxon>
        <taxon>Actinomycetes</taxon>
        <taxon>Kitasatosporales</taxon>
        <taxon>Streptomycetaceae</taxon>
        <taxon>Streptomyces</taxon>
    </lineage>
</organism>
<dbReference type="Pfam" id="PF13185">
    <property type="entry name" value="GAF_2"/>
    <property type="match status" value="1"/>
</dbReference>
<sequence>MAVGDQERERVADVISLELRGAGPQDVPQRLCDAVLKLLPVSGASVSLVGDGMPVPLGASGGRAAYVMEMQVSLGDGPCLEAAETGSVVVAPDLTSDRDAVRWPVYAQQAAAAGVRSVYALPLGDRAVCVGTLDLYRDVPGELAGDEVRTARMVADVVTAALVALPRAGRSGGEGGEGGADGSDGGDGGDGADSAGFWLSPLATDHGEVYRAVGMVMAQLGVGADEALARLRGQAFAKGRSVLELAHEVVAQRTRFDDDSTV</sequence>
<keyword evidence="7" id="KW-1185">Reference proteome</keyword>
<comment type="caution">
    <text evidence="6">The sequence shown here is derived from an EMBL/GenBank/DDBJ whole genome shotgun (WGS) entry which is preliminary data.</text>
</comment>
<dbReference type="SUPFAM" id="SSF55781">
    <property type="entry name" value="GAF domain-like"/>
    <property type="match status" value="1"/>
</dbReference>
<name>A0ABV2ZQ71_9ACTN</name>
<evidence type="ECO:0000313" key="7">
    <source>
        <dbReference type="Proteomes" id="UP001550739"/>
    </source>
</evidence>
<dbReference type="Gene3D" id="1.10.10.10">
    <property type="entry name" value="Winged helix-like DNA-binding domain superfamily/Winged helix DNA-binding domain"/>
    <property type="match status" value="1"/>
</dbReference>
<keyword evidence="1" id="KW-0805">Transcription regulation</keyword>
<dbReference type="InterPro" id="IPR036388">
    <property type="entry name" value="WH-like_DNA-bd_sf"/>
</dbReference>
<dbReference type="InterPro" id="IPR003018">
    <property type="entry name" value="GAF"/>
</dbReference>
<feature type="domain" description="GAF" evidence="4">
    <location>
        <begin position="23"/>
        <end position="172"/>
    </location>
</feature>
<dbReference type="Gene3D" id="3.30.450.40">
    <property type="match status" value="1"/>
</dbReference>
<dbReference type="EMBL" id="JBEZVE010000017">
    <property type="protein sequence ID" value="MEU3784712.1"/>
    <property type="molecule type" value="Genomic_DNA"/>
</dbReference>
<dbReference type="RefSeq" id="WP_361706195.1">
    <property type="nucleotide sequence ID" value="NZ_JBEZVE010000017.1"/>
</dbReference>
<proteinExistence type="predicted"/>
<evidence type="ECO:0000259" key="4">
    <source>
        <dbReference type="SMART" id="SM00065"/>
    </source>
</evidence>
<evidence type="ECO:0000313" key="6">
    <source>
        <dbReference type="EMBL" id="MEU3784712.1"/>
    </source>
</evidence>
<dbReference type="PIRSF" id="PIRSF036625">
    <property type="entry name" value="GAF_ANTAR"/>
    <property type="match status" value="1"/>
</dbReference>
<evidence type="ECO:0000259" key="5">
    <source>
        <dbReference type="SMART" id="SM01012"/>
    </source>
</evidence>
<reference evidence="6 7" key="1">
    <citation type="submission" date="2024-06" db="EMBL/GenBank/DDBJ databases">
        <title>The Natural Products Discovery Center: Release of the First 8490 Sequenced Strains for Exploring Actinobacteria Biosynthetic Diversity.</title>
        <authorList>
            <person name="Kalkreuter E."/>
            <person name="Kautsar S.A."/>
            <person name="Yang D."/>
            <person name="Bader C.D."/>
            <person name="Teijaro C.N."/>
            <person name="Fluegel L."/>
            <person name="Davis C.M."/>
            <person name="Simpson J.R."/>
            <person name="Lauterbach L."/>
            <person name="Steele A.D."/>
            <person name="Gui C."/>
            <person name="Meng S."/>
            <person name="Li G."/>
            <person name="Viehrig K."/>
            <person name="Ye F."/>
            <person name="Su P."/>
            <person name="Kiefer A.F."/>
            <person name="Nichols A."/>
            <person name="Cepeda A.J."/>
            <person name="Yan W."/>
            <person name="Fan B."/>
            <person name="Jiang Y."/>
            <person name="Adhikari A."/>
            <person name="Zheng C.-J."/>
            <person name="Schuster L."/>
            <person name="Cowan T.M."/>
            <person name="Smanski M.J."/>
            <person name="Chevrette M.G."/>
            <person name="De Carvalho L.P.S."/>
            <person name="Shen B."/>
        </authorList>
    </citation>
    <scope>NUCLEOTIDE SEQUENCE [LARGE SCALE GENOMIC DNA]</scope>
    <source>
        <strain evidence="6 7">NPDC033843</strain>
    </source>
</reference>
<accession>A0ABV2ZQ71</accession>
<dbReference type="SMART" id="SM00065">
    <property type="entry name" value="GAF"/>
    <property type="match status" value="1"/>
</dbReference>
<evidence type="ECO:0000256" key="3">
    <source>
        <dbReference type="SAM" id="MobiDB-lite"/>
    </source>
</evidence>
<protein>
    <submittedName>
        <fullName evidence="6">GAF and ANTAR domain-containing protein</fullName>
    </submittedName>
</protein>
<dbReference type="SMART" id="SM01012">
    <property type="entry name" value="ANTAR"/>
    <property type="match status" value="1"/>
</dbReference>
<evidence type="ECO:0000256" key="2">
    <source>
        <dbReference type="ARBA" id="ARBA00023163"/>
    </source>
</evidence>
<feature type="compositionally biased region" description="Gly residues" evidence="3">
    <location>
        <begin position="170"/>
        <end position="191"/>
    </location>
</feature>
<dbReference type="Pfam" id="PF03861">
    <property type="entry name" value="ANTAR"/>
    <property type="match status" value="1"/>
</dbReference>
<feature type="domain" description="ANTAR" evidence="5">
    <location>
        <begin position="161"/>
        <end position="250"/>
    </location>
</feature>
<evidence type="ECO:0000256" key="1">
    <source>
        <dbReference type="ARBA" id="ARBA00023015"/>
    </source>
</evidence>
<dbReference type="InterPro" id="IPR012074">
    <property type="entry name" value="GAF_ANTAR"/>
</dbReference>